<feature type="region of interest" description="Disordered" evidence="1">
    <location>
        <begin position="34"/>
        <end position="111"/>
    </location>
</feature>
<feature type="compositionally biased region" description="Low complexity" evidence="1">
    <location>
        <begin position="83"/>
        <end position="105"/>
    </location>
</feature>
<dbReference type="EMBL" id="JACAZI010000003">
    <property type="protein sequence ID" value="KAF7364486.1"/>
    <property type="molecule type" value="Genomic_DNA"/>
</dbReference>
<feature type="compositionally biased region" description="Polar residues" evidence="1">
    <location>
        <begin position="204"/>
        <end position="216"/>
    </location>
</feature>
<organism evidence="2 3">
    <name type="scientific">Mycena venus</name>
    <dbReference type="NCBI Taxonomy" id="2733690"/>
    <lineage>
        <taxon>Eukaryota</taxon>
        <taxon>Fungi</taxon>
        <taxon>Dikarya</taxon>
        <taxon>Basidiomycota</taxon>
        <taxon>Agaricomycotina</taxon>
        <taxon>Agaricomycetes</taxon>
        <taxon>Agaricomycetidae</taxon>
        <taxon>Agaricales</taxon>
        <taxon>Marasmiineae</taxon>
        <taxon>Mycenaceae</taxon>
        <taxon>Mycena</taxon>
    </lineage>
</organism>
<feature type="region of interest" description="Disordered" evidence="1">
    <location>
        <begin position="200"/>
        <end position="292"/>
    </location>
</feature>
<evidence type="ECO:0000256" key="1">
    <source>
        <dbReference type="SAM" id="MobiDB-lite"/>
    </source>
</evidence>
<evidence type="ECO:0000313" key="2">
    <source>
        <dbReference type="EMBL" id="KAF7364486.1"/>
    </source>
</evidence>
<evidence type="ECO:0000313" key="3">
    <source>
        <dbReference type="Proteomes" id="UP000620124"/>
    </source>
</evidence>
<feature type="region of interest" description="Disordered" evidence="1">
    <location>
        <begin position="1"/>
        <end position="22"/>
    </location>
</feature>
<protein>
    <submittedName>
        <fullName evidence="2">Uncharacterized protein</fullName>
    </submittedName>
</protein>
<reference evidence="2" key="1">
    <citation type="submission" date="2020-05" db="EMBL/GenBank/DDBJ databases">
        <title>Mycena genomes resolve the evolution of fungal bioluminescence.</title>
        <authorList>
            <person name="Tsai I.J."/>
        </authorList>
    </citation>
    <scope>NUCLEOTIDE SEQUENCE</scope>
    <source>
        <strain evidence="2">CCC161011</strain>
    </source>
</reference>
<keyword evidence="3" id="KW-1185">Reference proteome</keyword>
<accession>A0A8H6YTE7</accession>
<comment type="caution">
    <text evidence="2">The sequence shown here is derived from an EMBL/GenBank/DDBJ whole genome shotgun (WGS) entry which is preliminary data.</text>
</comment>
<sequence length="292" mass="32064">MVATRTKEYTSVAKTSRTSRKNLLQEVAEIGVSFNERNEPDIWASEGALPSGSEPEGAHALSVPPSPTRASSPTESGDESNESGLDTTDTSSDSSSLFGLSSQGSVDWNATEGGFLVPRHTVKKKYEWSVSDPLTNEYKFFPSWFDLSLEEDQLGPIPDEWSKQEEHDLQKAIACSLAERHKQGAAEESRVRSMAIIVELPAESSASNQRTTTPKKQPTAEGSKKKGQKKTKKDKAAFMRPSSQVPEGGWFRNTTSAAGSPPVQTPVRRSQARTRIPSLRARNQPLKFRLRS</sequence>
<gene>
    <name evidence="2" type="ORF">MVEN_00316900</name>
</gene>
<name>A0A8H6YTE7_9AGAR</name>
<dbReference type="Proteomes" id="UP000620124">
    <property type="component" value="Unassembled WGS sequence"/>
</dbReference>
<proteinExistence type="predicted"/>
<dbReference type="OrthoDB" id="3058608at2759"/>
<dbReference type="AlphaFoldDB" id="A0A8H6YTE7"/>